<dbReference type="EMBL" id="JXNU01000003">
    <property type="protein sequence ID" value="KKF37135.1"/>
    <property type="molecule type" value="Genomic_DNA"/>
</dbReference>
<dbReference type="Gene3D" id="2.60.120.10">
    <property type="entry name" value="Jelly Rolls"/>
    <property type="match status" value="1"/>
</dbReference>
<sequence>MCSVIKSCEQLIDLIAPCAENSEPDEISRGKRRYKFCKNESRVVYLLQEGDFCLKIKGNNKILSIISAPYVMGFIPSSQEVPLYLERVDYGKIKHVDYELFWKLVNEKNMFAEVMNMLSAQYTDLMEIVSLNKSTSSEEVRSLVQRWQQIPPHLHKRFSVMYLIENSSDLSKSSISRVLKEMKERGEISLDRGRFDPVG</sequence>
<dbReference type="EMBL" id="CP013970">
    <property type="protein sequence ID" value="AXF77996.1"/>
    <property type="molecule type" value="Genomic_DNA"/>
</dbReference>
<gene>
    <name evidence="1" type="ORF">AV903_21510</name>
    <name evidence="2" type="ORF">SY86_19745</name>
</gene>
<dbReference type="AlphaFoldDB" id="A0A0M2KCN6"/>
<evidence type="ECO:0000313" key="3">
    <source>
        <dbReference type="Proteomes" id="UP000033924"/>
    </source>
</evidence>
<accession>A0A0M2KCN6</accession>
<keyword evidence="3" id="KW-1185">Reference proteome</keyword>
<reference evidence="1 4" key="2">
    <citation type="submission" date="2016-01" db="EMBL/GenBank/DDBJ databases">
        <authorList>
            <person name="Oliw E.H."/>
        </authorList>
    </citation>
    <scope>NUCLEOTIDE SEQUENCE [LARGE SCALE GENOMIC DNA]</scope>
    <source>
        <strain evidence="1 4">MDcuke</strain>
    </source>
</reference>
<reference evidence="2 3" key="1">
    <citation type="submission" date="2015-01" db="EMBL/GenBank/DDBJ databases">
        <title>Erwinia tracheiphila.</title>
        <authorList>
            <person name="Shapiro L.R."/>
        </authorList>
    </citation>
    <scope>NUCLEOTIDE SEQUENCE [LARGE SCALE GENOMIC DNA]</scope>
    <source>
        <strain evidence="2 3">BuffGH</strain>
    </source>
</reference>
<evidence type="ECO:0000313" key="2">
    <source>
        <dbReference type="EMBL" id="KKF37135.1"/>
    </source>
</evidence>
<organism evidence="2 3">
    <name type="scientific">Erwinia tracheiphila</name>
    <dbReference type="NCBI Taxonomy" id="65700"/>
    <lineage>
        <taxon>Bacteria</taxon>
        <taxon>Pseudomonadati</taxon>
        <taxon>Pseudomonadota</taxon>
        <taxon>Gammaproteobacteria</taxon>
        <taxon>Enterobacterales</taxon>
        <taxon>Erwiniaceae</taxon>
        <taxon>Erwinia</taxon>
    </lineage>
</organism>
<evidence type="ECO:0000313" key="1">
    <source>
        <dbReference type="EMBL" id="AXF77996.1"/>
    </source>
</evidence>
<dbReference type="Proteomes" id="UP000264980">
    <property type="component" value="Chromosome"/>
</dbReference>
<dbReference type="PATRIC" id="fig|65700.7.peg.4921"/>
<name>A0A0M2KCN6_9GAMM</name>
<dbReference type="Proteomes" id="UP000033924">
    <property type="component" value="Unassembled WGS sequence"/>
</dbReference>
<dbReference type="RefSeq" id="WP_020322887.1">
    <property type="nucleotide sequence ID" value="NZ_CP089932.1"/>
</dbReference>
<evidence type="ECO:0000313" key="4">
    <source>
        <dbReference type="Proteomes" id="UP000264980"/>
    </source>
</evidence>
<proteinExistence type="predicted"/>
<dbReference type="InterPro" id="IPR014710">
    <property type="entry name" value="RmlC-like_jellyroll"/>
</dbReference>
<protein>
    <submittedName>
        <fullName evidence="2">Transcriptional regulator</fullName>
    </submittedName>
</protein>